<proteinExistence type="predicted"/>
<evidence type="ECO:0000256" key="1">
    <source>
        <dbReference type="SAM" id="MobiDB-lite"/>
    </source>
</evidence>
<evidence type="ECO:0000313" key="3">
    <source>
        <dbReference type="Proteomes" id="UP000256964"/>
    </source>
</evidence>
<accession>A0A371DGY6</accession>
<protein>
    <recommendedName>
        <fullName evidence="4">F-box domain-containing protein</fullName>
    </recommendedName>
</protein>
<evidence type="ECO:0000313" key="2">
    <source>
        <dbReference type="EMBL" id="RDX51776.1"/>
    </source>
</evidence>
<keyword evidence="3" id="KW-1185">Reference proteome</keyword>
<reference evidence="2 3" key="1">
    <citation type="journal article" date="2018" name="Biotechnol. Biofuels">
        <title>Integrative visual omics of the white-rot fungus Polyporus brumalis exposes the biotechnological potential of its oxidative enzymes for delignifying raw plant biomass.</title>
        <authorList>
            <person name="Miyauchi S."/>
            <person name="Rancon A."/>
            <person name="Drula E."/>
            <person name="Hage H."/>
            <person name="Chaduli D."/>
            <person name="Favel A."/>
            <person name="Grisel S."/>
            <person name="Henrissat B."/>
            <person name="Herpoel-Gimbert I."/>
            <person name="Ruiz-Duenas F.J."/>
            <person name="Chevret D."/>
            <person name="Hainaut M."/>
            <person name="Lin J."/>
            <person name="Wang M."/>
            <person name="Pangilinan J."/>
            <person name="Lipzen A."/>
            <person name="Lesage-Meessen L."/>
            <person name="Navarro D."/>
            <person name="Riley R."/>
            <person name="Grigoriev I.V."/>
            <person name="Zhou S."/>
            <person name="Raouche S."/>
            <person name="Rosso M.N."/>
        </authorList>
    </citation>
    <scope>NUCLEOTIDE SEQUENCE [LARGE SCALE GENOMIC DNA]</scope>
    <source>
        <strain evidence="2 3">BRFM 1820</strain>
    </source>
</reference>
<evidence type="ECO:0008006" key="4">
    <source>
        <dbReference type="Google" id="ProtNLM"/>
    </source>
</evidence>
<dbReference type="EMBL" id="KZ857393">
    <property type="protein sequence ID" value="RDX51776.1"/>
    <property type="molecule type" value="Genomic_DNA"/>
</dbReference>
<name>A0A371DGY6_9APHY</name>
<feature type="compositionally biased region" description="Polar residues" evidence="1">
    <location>
        <begin position="1"/>
        <end position="22"/>
    </location>
</feature>
<dbReference type="Proteomes" id="UP000256964">
    <property type="component" value="Unassembled WGS sequence"/>
</dbReference>
<organism evidence="2 3">
    <name type="scientific">Lentinus brumalis</name>
    <dbReference type="NCBI Taxonomy" id="2498619"/>
    <lineage>
        <taxon>Eukaryota</taxon>
        <taxon>Fungi</taxon>
        <taxon>Dikarya</taxon>
        <taxon>Basidiomycota</taxon>
        <taxon>Agaricomycotina</taxon>
        <taxon>Agaricomycetes</taxon>
        <taxon>Polyporales</taxon>
        <taxon>Polyporaceae</taxon>
        <taxon>Lentinus</taxon>
    </lineage>
</organism>
<sequence>MTAHASTVSQSEASTGSVSPGSRSDCMKDVTRLALTFNRDEDVFARLPVRAFTSLGSLSIFGGTVRVHEGAHGPPERLLSLSNLDLSHVKNHDASDEKLGNVLFAVLEQLPVVSIKRLSIGGAYGDRYEDPTGEVVKPDPQSYGSLEVRDIVFDRCASTYDHFLYLSQVLVPGSLITLRVELSNWKDLEALRDLLIAAGHLVVSLDISLTNLIEHEECNKQSGPMPPWNFLVDCVAACPRLKQLRLRVLPRKNDTLDAAKDFDPSRYVPFGTVLRVLPPTIKHLAVRFTARWDTCFGGEDGTAWDLHALDDAIPSSRFPLLQRVSIEYELGDLDIPDTVRHVVAKALPRLASSNLISYTVGGRMDSADKRIDDEYYQPCMEEGVRC</sequence>
<gene>
    <name evidence="2" type="ORF">OH76DRAFT_1470849</name>
</gene>
<feature type="region of interest" description="Disordered" evidence="1">
    <location>
        <begin position="1"/>
        <end position="23"/>
    </location>
</feature>
<dbReference type="AlphaFoldDB" id="A0A371DGY6"/>
<dbReference type="OrthoDB" id="2762280at2759"/>